<dbReference type="RefSeq" id="WP_183339580.1">
    <property type="nucleotide sequence ID" value="NZ_JACHNU010000001.1"/>
</dbReference>
<evidence type="ECO:0000313" key="2">
    <source>
        <dbReference type="Proteomes" id="UP000585272"/>
    </source>
</evidence>
<sequence>MTYTPTTIAARRTLLDALQALEAQHDALVLVGAQAVYLYTGEADVPIATQTRDSDLAVIPADLHDAPKLDDAMHAAGFLQDVTEHQPGAWLSPDGIPVELLVPAALHRGGGRRGARIPPHSKRAARTSAAVTSDALRWLRHLAADPAAPIPTMAGRTEQNVGDPQLVADATWALVQELVSGLRPT</sequence>
<evidence type="ECO:0000313" key="1">
    <source>
        <dbReference type="EMBL" id="MBB4661425.1"/>
    </source>
</evidence>
<gene>
    <name evidence="1" type="ORF">BDZ31_000998</name>
</gene>
<organism evidence="1 2">
    <name type="scientific">Conexibacter arvalis</name>
    <dbReference type="NCBI Taxonomy" id="912552"/>
    <lineage>
        <taxon>Bacteria</taxon>
        <taxon>Bacillati</taxon>
        <taxon>Actinomycetota</taxon>
        <taxon>Thermoleophilia</taxon>
        <taxon>Solirubrobacterales</taxon>
        <taxon>Conexibacteraceae</taxon>
        <taxon>Conexibacter</taxon>
    </lineage>
</organism>
<keyword evidence="2" id="KW-1185">Reference proteome</keyword>
<dbReference type="EMBL" id="JACHNU010000001">
    <property type="protein sequence ID" value="MBB4661425.1"/>
    <property type="molecule type" value="Genomic_DNA"/>
</dbReference>
<accession>A0A840IAP2</accession>
<proteinExistence type="predicted"/>
<evidence type="ECO:0008006" key="3">
    <source>
        <dbReference type="Google" id="ProtNLM"/>
    </source>
</evidence>
<reference evidence="1 2" key="1">
    <citation type="submission" date="2020-08" db="EMBL/GenBank/DDBJ databases">
        <title>Genomic Encyclopedia of Archaeal and Bacterial Type Strains, Phase II (KMG-II): from individual species to whole genera.</title>
        <authorList>
            <person name="Goeker M."/>
        </authorList>
    </citation>
    <scope>NUCLEOTIDE SEQUENCE [LARGE SCALE GENOMIC DNA]</scope>
    <source>
        <strain evidence="1 2">DSM 23288</strain>
    </source>
</reference>
<dbReference type="Proteomes" id="UP000585272">
    <property type="component" value="Unassembled WGS sequence"/>
</dbReference>
<comment type="caution">
    <text evidence="1">The sequence shown here is derived from an EMBL/GenBank/DDBJ whole genome shotgun (WGS) entry which is preliminary data.</text>
</comment>
<dbReference type="AlphaFoldDB" id="A0A840IAP2"/>
<name>A0A840IAP2_9ACTN</name>
<protein>
    <recommendedName>
        <fullName evidence="3">Nucleotidyltransferase-like protein</fullName>
    </recommendedName>
</protein>